<dbReference type="RefSeq" id="WP_123286203.1">
    <property type="nucleotide sequence ID" value="NZ_JACIJB010000014.1"/>
</dbReference>
<dbReference type="EMBL" id="JACIJB010000014">
    <property type="protein sequence ID" value="MBB5661704.1"/>
    <property type="molecule type" value="Genomic_DNA"/>
</dbReference>
<gene>
    <name evidence="2" type="ORF">FHS65_002473</name>
</gene>
<protein>
    <submittedName>
        <fullName evidence="2">Uncharacterized protein</fullName>
    </submittedName>
</protein>
<dbReference type="AlphaFoldDB" id="A0A7W9E972"/>
<keyword evidence="3" id="KW-1185">Reference proteome</keyword>
<dbReference type="OrthoDB" id="7207160at2"/>
<feature type="compositionally biased region" description="Basic and acidic residues" evidence="1">
    <location>
        <begin position="113"/>
        <end position="129"/>
    </location>
</feature>
<accession>A0A7W9E972</accession>
<sequence>MTGRIPPVGPTPPVTGVVPDRREGRRREDERRQADRRAEGRALVPRETPAGSPDETADPAAGPAATPPPVSPLGTGAFEAQMLGQTGARKGLRGGPPVLDAARSAYLGNEYSGAKDRRPLPGKTGKTEV</sequence>
<organism evidence="2 3">
    <name type="scientific">Brevundimonas halotolerans</name>
    <dbReference type="NCBI Taxonomy" id="69670"/>
    <lineage>
        <taxon>Bacteria</taxon>
        <taxon>Pseudomonadati</taxon>
        <taxon>Pseudomonadota</taxon>
        <taxon>Alphaproteobacteria</taxon>
        <taxon>Caulobacterales</taxon>
        <taxon>Caulobacteraceae</taxon>
        <taxon>Brevundimonas</taxon>
    </lineage>
</organism>
<name>A0A7W9E972_9CAUL</name>
<feature type="region of interest" description="Disordered" evidence="1">
    <location>
        <begin position="1"/>
        <end position="129"/>
    </location>
</feature>
<proteinExistence type="predicted"/>
<evidence type="ECO:0000313" key="3">
    <source>
        <dbReference type="Proteomes" id="UP000548978"/>
    </source>
</evidence>
<feature type="compositionally biased region" description="Basic and acidic residues" evidence="1">
    <location>
        <begin position="19"/>
        <end position="40"/>
    </location>
</feature>
<evidence type="ECO:0000256" key="1">
    <source>
        <dbReference type="SAM" id="MobiDB-lite"/>
    </source>
</evidence>
<dbReference type="Proteomes" id="UP000548978">
    <property type="component" value="Unassembled WGS sequence"/>
</dbReference>
<comment type="caution">
    <text evidence="2">The sequence shown here is derived from an EMBL/GenBank/DDBJ whole genome shotgun (WGS) entry which is preliminary data.</text>
</comment>
<evidence type="ECO:0000313" key="2">
    <source>
        <dbReference type="EMBL" id="MBB5661704.1"/>
    </source>
</evidence>
<reference evidence="2 3" key="1">
    <citation type="submission" date="2020-08" db="EMBL/GenBank/DDBJ databases">
        <title>Genomic Encyclopedia of Type Strains, Phase IV (KMG-IV): sequencing the most valuable type-strain genomes for metagenomic binning, comparative biology and taxonomic classification.</title>
        <authorList>
            <person name="Goeker M."/>
        </authorList>
    </citation>
    <scope>NUCLEOTIDE SEQUENCE [LARGE SCALE GENOMIC DNA]</scope>
    <source>
        <strain evidence="2 3">DSM 24448</strain>
    </source>
</reference>